<dbReference type="AlphaFoldDB" id="A0A5C4R6S3"/>
<dbReference type="Pfam" id="PF25837">
    <property type="entry name" value="Apionate_lact_N"/>
    <property type="match status" value="1"/>
</dbReference>
<dbReference type="RefSeq" id="WP_139598426.1">
    <property type="nucleotide sequence ID" value="NZ_VDDC01000013.1"/>
</dbReference>
<dbReference type="InterPro" id="IPR058788">
    <property type="entry name" value="ApnL_N"/>
</dbReference>
<feature type="domain" description="D-apionate lactonase N-terminal" evidence="2">
    <location>
        <begin position="3"/>
        <end position="211"/>
    </location>
</feature>
<proteinExistence type="predicted"/>
<sequence length="576" mass="60729">MTRTLSCGPARLVLEGDRLRHLHLDGVEAIRGLAFLVRDRDWGTVVPRIDDLRLSDGPDGPRIAWTARYDMGTGSVRAALTVDLTPDGLTARAVIGARGQVWTNRTGFTLLHPITGVAEVPVTVDHADGPPEQARFPTLIAPWQPFMDITGLTHQAGGWRVHCRFDGDIFEMEDQRQWGDASFKTYNRPLAQPWPYRLEGETIQTVTIRWTPAAPVAPVLGPQTRVADPRFPQTALALTGADAAHLARAPQDLAAIGAQRLLCHLDAAGDVARDLASFAALQAALPGPAYDLELLALCDPQGDPQEEFARHAAALAASGLVAATVLVHARPDRQSTPPGSDWPPCAPLAQVHAAACAAFAGHPVGGGVAGFFPELNRKPSPPGLAVVTHGLCPIVHAADDLSVVEALEAVPHILATGRALAGDADYWLGPSTIAMRHNPYGSRTIPNPGRGRVCMTDDDPRQESGFAAAWACGLAAAIAPAGLSVWTPAEVLGPRGLFAPDGRPRPVAGVVAALAVLAGAPVHDARGGDLVRLHLGGRVLRANLTPHAQAGLAPWGWDQDDAPDLQAGAGRPKPWA</sequence>
<accession>A0A5C4R6S3</accession>
<evidence type="ECO:0000313" key="5">
    <source>
        <dbReference type="Proteomes" id="UP000304880"/>
    </source>
</evidence>
<keyword evidence="5" id="KW-1185">Reference proteome</keyword>
<feature type="domain" description="D-apionate lactonase TIM barrel" evidence="3">
    <location>
        <begin position="235"/>
        <end position="519"/>
    </location>
</feature>
<dbReference type="InterPro" id="IPR058787">
    <property type="entry name" value="ApnL_M"/>
</dbReference>
<evidence type="ECO:0000313" key="4">
    <source>
        <dbReference type="EMBL" id="TNH39696.1"/>
    </source>
</evidence>
<evidence type="ECO:0000259" key="2">
    <source>
        <dbReference type="Pfam" id="PF25837"/>
    </source>
</evidence>
<dbReference type="Proteomes" id="UP000304880">
    <property type="component" value="Unassembled WGS sequence"/>
</dbReference>
<evidence type="ECO:0000259" key="3">
    <source>
        <dbReference type="Pfam" id="PF25838"/>
    </source>
</evidence>
<dbReference type="Pfam" id="PF25838">
    <property type="entry name" value="Apionate_lact_M"/>
    <property type="match status" value="1"/>
</dbReference>
<feature type="region of interest" description="Disordered" evidence="1">
    <location>
        <begin position="554"/>
        <end position="576"/>
    </location>
</feature>
<reference evidence="4 5" key="1">
    <citation type="submission" date="2019-06" db="EMBL/GenBank/DDBJ databases">
        <authorList>
            <person name="Li J."/>
        </authorList>
    </citation>
    <scope>NUCLEOTIDE SEQUENCE [LARGE SCALE GENOMIC DNA]</scope>
    <source>
        <strain evidence="4 5">CGMCC 1.8012</strain>
    </source>
</reference>
<dbReference type="EMBL" id="VDDC01000013">
    <property type="protein sequence ID" value="TNH39696.1"/>
    <property type="molecule type" value="Genomic_DNA"/>
</dbReference>
<name>A0A5C4R6S3_9RHOB</name>
<protein>
    <submittedName>
        <fullName evidence="4">Uncharacterized protein</fullName>
    </submittedName>
</protein>
<evidence type="ECO:0000256" key="1">
    <source>
        <dbReference type="SAM" id="MobiDB-lite"/>
    </source>
</evidence>
<organism evidence="4 5">
    <name type="scientific">Paracoccus haeundaensis</name>
    <dbReference type="NCBI Taxonomy" id="225362"/>
    <lineage>
        <taxon>Bacteria</taxon>
        <taxon>Pseudomonadati</taxon>
        <taxon>Pseudomonadota</taxon>
        <taxon>Alphaproteobacteria</taxon>
        <taxon>Rhodobacterales</taxon>
        <taxon>Paracoccaceae</taxon>
        <taxon>Paracoccus</taxon>
    </lineage>
</organism>
<comment type="caution">
    <text evidence="4">The sequence shown here is derived from an EMBL/GenBank/DDBJ whole genome shotgun (WGS) entry which is preliminary data.</text>
</comment>
<gene>
    <name evidence="4" type="ORF">FHD67_08265</name>
</gene>